<keyword evidence="3" id="KW-1185">Reference proteome</keyword>
<feature type="region of interest" description="Disordered" evidence="1">
    <location>
        <begin position="305"/>
        <end position="447"/>
    </location>
</feature>
<evidence type="ECO:0000256" key="1">
    <source>
        <dbReference type="SAM" id="MobiDB-lite"/>
    </source>
</evidence>
<feature type="compositionally biased region" description="Basic and acidic residues" evidence="1">
    <location>
        <begin position="412"/>
        <end position="447"/>
    </location>
</feature>
<organism evidence="2 3">
    <name type="scientific">Colletotrichum musicola</name>
    <dbReference type="NCBI Taxonomy" id="2175873"/>
    <lineage>
        <taxon>Eukaryota</taxon>
        <taxon>Fungi</taxon>
        <taxon>Dikarya</taxon>
        <taxon>Ascomycota</taxon>
        <taxon>Pezizomycotina</taxon>
        <taxon>Sordariomycetes</taxon>
        <taxon>Hypocreomycetidae</taxon>
        <taxon>Glomerellales</taxon>
        <taxon>Glomerellaceae</taxon>
        <taxon>Colletotrichum</taxon>
        <taxon>Colletotrichum orchidearum species complex</taxon>
    </lineage>
</organism>
<evidence type="ECO:0000313" key="2">
    <source>
        <dbReference type="EMBL" id="KAF6836511.1"/>
    </source>
</evidence>
<gene>
    <name evidence="2" type="ORF">CMUS01_05359</name>
</gene>
<dbReference type="Proteomes" id="UP000639643">
    <property type="component" value="Unassembled WGS sequence"/>
</dbReference>
<comment type="caution">
    <text evidence="2">The sequence shown here is derived from an EMBL/GenBank/DDBJ whole genome shotgun (WGS) entry which is preliminary data.</text>
</comment>
<feature type="compositionally biased region" description="Polar residues" evidence="1">
    <location>
        <begin position="366"/>
        <end position="377"/>
    </location>
</feature>
<dbReference type="OrthoDB" id="4204700at2759"/>
<feature type="compositionally biased region" description="Polar residues" evidence="1">
    <location>
        <begin position="388"/>
        <end position="410"/>
    </location>
</feature>
<accession>A0A8H6KSL1</accession>
<name>A0A8H6KSL1_9PEZI</name>
<proteinExistence type="predicted"/>
<dbReference type="AlphaFoldDB" id="A0A8H6KSL1"/>
<evidence type="ECO:0000313" key="3">
    <source>
        <dbReference type="Proteomes" id="UP000639643"/>
    </source>
</evidence>
<dbReference type="EMBL" id="WIGM01000158">
    <property type="protein sequence ID" value="KAF6836511.1"/>
    <property type="molecule type" value="Genomic_DNA"/>
</dbReference>
<sequence>MDRIVAARLDAERKSKELYEALEKDLPPKEYTIPPPEFPVWQSGYWSENRRREAVERFTRSMEDILNGSTVGLGRHPTQDEVNAICGIIYKQNRTMDIIIPLSFTLGGILAYRGRATWRFPFYQPKFIHFDPSAYPTAQVPFIRGQFARAIWSSTRVVSYSTLSLLGVAPLMFSYTQTVSAATFARDERLRKFREDMKPERMASISTQLSSIESLRQQRTKLAGVIRKIEKQLAAFPTEEQIAQRYDPATAKREIERIRQGREQAQKALAQVHGALAHVNQAIAQKEAGGPEPDVTYQTRDYDALSSSAEGLPSSYRPEYAPSQDTAASETRPGGGWGQQSWGWGKTDSDGLDDDASPVAPAERPSAQSSSTPTGTGSAWERLRRSSQKPSRSTDDAWSQQNQPDSSATDYSYEKADAERVSEKEKAQKEFDAMLERERRGDGNSRW</sequence>
<protein>
    <submittedName>
        <fullName evidence="2">Uncharacterized protein</fullName>
    </submittedName>
</protein>
<reference evidence="2" key="1">
    <citation type="journal article" date="2020" name="Phytopathology">
        <title>Genome Sequence Resources of Colletotrichum truncatum, C. plurivorum, C. musicola, and C. sojae: Four Species Pathogenic to Soybean (Glycine max).</title>
        <authorList>
            <person name="Rogerio F."/>
            <person name="Boufleur T.R."/>
            <person name="Ciampi-Guillardi M."/>
            <person name="Sukno S.A."/>
            <person name="Thon M.R."/>
            <person name="Massola Junior N.S."/>
            <person name="Baroncelli R."/>
        </authorList>
    </citation>
    <scope>NUCLEOTIDE SEQUENCE</scope>
    <source>
        <strain evidence="2">LFN0074</strain>
    </source>
</reference>